<dbReference type="STRING" id="56857.A0A200R159"/>
<evidence type="ECO:0000313" key="3">
    <source>
        <dbReference type="EMBL" id="OVA16464.1"/>
    </source>
</evidence>
<feature type="domain" description="VQ" evidence="2">
    <location>
        <begin position="29"/>
        <end position="50"/>
    </location>
</feature>
<reference evidence="3 4" key="1">
    <citation type="journal article" date="2017" name="Mol. Plant">
        <title>The Genome of Medicinal Plant Macleaya cordata Provides New Insights into Benzylisoquinoline Alkaloids Metabolism.</title>
        <authorList>
            <person name="Liu X."/>
            <person name="Liu Y."/>
            <person name="Huang P."/>
            <person name="Ma Y."/>
            <person name="Qing Z."/>
            <person name="Tang Q."/>
            <person name="Cao H."/>
            <person name="Cheng P."/>
            <person name="Zheng Y."/>
            <person name="Yuan Z."/>
            <person name="Zhou Y."/>
            <person name="Liu J."/>
            <person name="Tang Z."/>
            <person name="Zhuo Y."/>
            <person name="Zhang Y."/>
            <person name="Yu L."/>
            <person name="Huang J."/>
            <person name="Yang P."/>
            <person name="Peng Q."/>
            <person name="Zhang J."/>
            <person name="Jiang W."/>
            <person name="Zhang Z."/>
            <person name="Lin K."/>
            <person name="Ro D.K."/>
            <person name="Chen X."/>
            <person name="Xiong X."/>
            <person name="Shang Y."/>
            <person name="Huang S."/>
            <person name="Zeng J."/>
        </authorList>
    </citation>
    <scope>NUCLEOTIDE SEQUENCE [LARGE SCALE GENOMIC DNA]</scope>
    <source>
        <strain evidence="4">cv. BLH2017</strain>
        <tissue evidence="3">Root</tissue>
    </source>
</reference>
<feature type="region of interest" description="Disordered" evidence="1">
    <location>
        <begin position="47"/>
        <end position="79"/>
    </location>
</feature>
<proteinExistence type="predicted"/>
<dbReference type="OrthoDB" id="1571327at2759"/>
<dbReference type="EMBL" id="MVGT01000501">
    <property type="protein sequence ID" value="OVA16464.1"/>
    <property type="molecule type" value="Genomic_DNA"/>
</dbReference>
<organism evidence="3 4">
    <name type="scientific">Macleaya cordata</name>
    <name type="common">Five-seeded plume-poppy</name>
    <name type="synonym">Bocconia cordata</name>
    <dbReference type="NCBI Taxonomy" id="56857"/>
    <lineage>
        <taxon>Eukaryota</taxon>
        <taxon>Viridiplantae</taxon>
        <taxon>Streptophyta</taxon>
        <taxon>Embryophyta</taxon>
        <taxon>Tracheophyta</taxon>
        <taxon>Spermatophyta</taxon>
        <taxon>Magnoliopsida</taxon>
        <taxon>Ranunculales</taxon>
        <taxon>Papaveraceae</taxon>
        <taxon>Papaveroideae</taxon>
        <taxon>Macleaya</taxon>
    </lineage>
</organism>
<comment type="caution">
    <text evidence="3">The sequence shown here is derived from an EMBL/GenBank/DDBJ whole genome shotgun (WGS) entry which is preliminary data.</text>
</comment>
<evidence type="ECO:0000256" key="1">
    <source>
        <dbReference type="SAM" id="MobiDB-lite"/>
    </source>
</evidence>
<dbReference type="Proteomes" id="UP000195402">
    <property type="component" value="Unassembled WGS sequence"/>
</dbReference>
<dbReference type="OMA" id="RLEFSAY"/>
<dbReference type="InterPro" id="IPR008889">
    <property type="entry name" value="VQ"/>
</dbReference>
<dbReference type="AlphaFoldDB" id="A0A200R159"/>
<name>A0A200R159_MACCD</name>
<evidence type="ECO:0000313" key="4">
    <source>
        <dbReference type="Proteomes" id="UP000195402"/>
    </source>
</evidence>
<sequence>MEKGVSQASHKVYKTDKKHENSLLKALRPKVYITDSSKFKKLVQELTGNGTKPISPSTPPTKELNDIPELQIKNHRKPESRLEFSAYSPELSLDIEDYREPESSLEFSADSPNLSMHTFSPMSPLAAFMDSQSSRTYTKTDALPFQGLESYDSFPLFDGYSFQNDQELCISDYDLSDICNRF</sequence>
<dbReference type="InParanoid" id="A0A200R159"/>
<accession>A0A200R159</accession>
<gene>
    <name evidence="3" type="ORF">BVC80_8481g4</name>
</gene>
<evidence type="ECO:0000259" key="2">
    <source>
        <dbReference type="Pfam" id="PF05678"/>
    </source>
</evidence>
<dbReference type="Pfam" id="PF05678">
    <property type="entry name" value="VQ"/>
    <property type="match status" value="1"/>
</dbReference>
<keyword evidence="4" id="KW-1185">Reference proteome</keyword>
<protein>
    <submittedName>
        <fullName evidence="3">VQ</fullName>
    </submittedName>
</protein>
<feature type="region of interest" description="Disordered" evidence="1">
    <location>
        <begin position="1"/>
        <end position="20"/>
    </location>
</feature>